<name>A0ABS2L5I4_9MICO</name>
<keyword evidence="1" id="KW-1133">Transmembrane helix</keyword>
<keyword evidence="3" id="KW-0645">Protease</keyword>
<evidence type="ECO:0000313" key="4">
    <source>
        <dbReference type="Proteomes" id="UP000776164"/>
    </source>
</evidence>
<dbReference type="Pfam" id="PF02517">
    <property type="entry name" value="Rce1-like"/>
    <property type="match status" value="1"/>
</dbReference>
<dbReference type="GO" id="GO:0008233">
    <property type="term" value="F:peptidase activity"/>
    <property type="evidence" value="ECO:0007669"/>
    <property type="project" value="UniProtKB-KW"/>
</dbReference>
<feature type="transmembrane region" description="Helical" evidence="1">
    <location>
        <begin position="157"/>
        <end position="181"/>
    </location>
</feature>
<keyword evidence="1" id="KW-0472">Membrane</keyword>
<evidence type="ECO:0000313" key="3">
    <source>
        <dbReference type="EMBL" id="MBM7471736.1"/>
    </source>
</evidence>
<proteinExistence type="predicted"/>
<dbReference type="EMBL" id="JAFBBU010000001">
    <property type="protein sequence ID" value="MBM7471736.1"/>
    <property type="molecule type" value="Genomic_DNA"/>
</dbReference>
<sequence>MNQAPSPAQSADEEPLSGRARWWWEIALVLGVSLGSSAVYSIIQIIDLSTRSTPLGSQTATINNSLNDRSGFDLAYQLVGIAFAIVPVLLAFYLLRQSAVNPFIRLGFTRSEPLRDSGRALFLLLLIAVPGLAFYFLGRAIGITVDVKPDALSDYWWTVPVLVLSALRAALTEELIVVGFLYERLRRIGWGTWPIILVSAALRGSYHLYQGIGPFIGNVVMGVVFGWFYTRWGRTVPLVITHWILDIASFVGYAWAVSTFPGLFGITK</sequence>
<dbReference type="GO" id="GO:0006508">
    <property type="term" value="P:proteolysis"/>
    <property type="evidence" value="ECO:0007669"/>
    <property type="project" value="UniProtKB-KW"/>
</dbReference>
<comment type="caution">
    <text evidence="3">The sequence shown here is derived from an EMBL/GenBank/DDBJ whole genome shotgun (WGS) entry which is preliminary data.</text>
</comment>
<evidence type="ECO:0000256" key="1">
    <source>
        <dbReference type="SAM" id="Phobius"/>
    </source>
</evidence>
<keyword evidence="4" id="KW-1185">Reference proteome</keyword>
<dbReference type="RefSeq" id="WP_205107945.1">
    <property type="nucleotide sequence ID" value="NZ_BAAAHT010000013.1"/>
</dbReference>
<keyword evidence="1" id="KW-0812">Transmembrane</keyword>
<organism evidence="3 4">
    <name type="scientific">Subtercola frigoramans</name>
    <dbReference type="NCBI Taxonomy" id="120298"/>
    <lineage>
        <taxon>Bacteria</taxon>
        <taxon>Bacillati</taxon>
        <taxon>Actinomycetota</taxon>
        <taxon>Actinomycetes</taxon>
        <taxon>Micrococcales</taxon>
        <taxon>Microbacteriaceae</taxon>
        <taxon>Subtercola</taxon>
    </lineage>
</organism>
<dbReference type="InterPro" id="IPR003675">
    <property type="entry name" value="Rce1/LyrA-like_dom"/>
</dbReference>
<accession>A0ABS2L5I4</accession>
<protein>
    <submittedName>
        <fullName evidence="3">Membrane protease YdiL (CAAX protease family)</fullName>
    </submittedName>
</protein>
<keyword evidence="3" id="KW-0378">Hydrolase</keyword>
<dbReference type="Proteomes" id="UP000776164">
    <property type="component" value="Unassembled WGS sequence"/>
</dbReference>
<feature type="transmembrane region" description="Helical" evidence="1">
    <location>
        <begin position="236"/>
        <end position="256"/>
    </location>
</feature>
<feature type="transmembrane region" description="Helical" evidence="1">
    <location>
        <begin position="22"/>
        <end position="46"/>
    </location>
</feature>
<evidence type="ECO:0000259" key="2">
    <source>
        <dbReference type="Pfam" id="PF02517"/>
    </source>
</evidence>
<feature type="domain" description="CAAX prenyl protease 2/Lysostaphin resistance protein A-like" evidence="2">
    <location>
        <begin position="156"/>
        <end position="247"/>
    </location>
</feature>
<gene>
    <name evidence="3" type="ORF">JOE66_001370</name>
</gene>
<feature type="transmembrane region" description="Helical" evidence="1">
    <location>
        <begin position="120"/>
        <end position="137"/>
    </location>
</feature>
<feature type="transmembrane region" description="Helical" evidence="1">
    <location>
        <begin position="212"/>
        <end position="229"/>
    </location>
</feature>
<reference evidence="3 4" key="1">
    <citation type="submission" date="2021-01" db="EMBL/GenBank/DDBJ databases">
        <title>Sequencing the genomes of 1000 actinobacteria strains.</title>
        <authorList>
            <person name="Klenk H.-P."/>
        </authorList>
    </citation>
    <scope>NUCLEOTIDE SEQUENCE [LARGE SCALE GENOMIC DNA]</scope>
    <source>
        <strain evidence="3 4">DSM 13057</strain>
    </source>
</reference>
<feature type="transmembrane region" description="Helical" evidence="1">
    <location>
        <begin position="74"/>
        <end position="95"/>
    </location>
</feature>